<protein>
    <recommendedName>
        <fullName evidence="1">DNA polymerase epsilon catalytic subunit</fullName>
        <ecNumber evidence="1">2.7.7.7</ecNumber>
    </recommendedName>
</protein>
<keyword evidence="1" id="KW-0548">Nucleotidyltransferase</keyword>
<dbReference type="InterPro" id="IPR006133">
    <property type="entry name" value="DNA-dir_DNA_pol_B_exonuc"/>
</dbReference>
<dbReference type="PANTHER" id="PTHR10670">
    <property type="entry name" value="DNA POLYMERASE EPSILON CATALYTIC SUBUNIT A"/>
    <property type="match status" value="1"/>
</dbReference>
<proteinExistence type="inferred from homology"/>
<gene>
    <name evidence="3" type="ORF">PIB30_074541</name>
</gene>
<evidence type="ECO:0000259" key="2">
    <source>
        <dbReference type="Pfam" id="PF03104"/>
    </source>
</evidence>
<keyword evidence="4" id="KW-1185">Reference proteome</keyword>
<keyword evidence="1" id="KW-0238">DNA-binding</keyword>
<keyword evidence="1" id="KW-0239">DNA-directed DNA polymerase</keyword>
<dbReference type="EC" id="2.7.7.7" evidence="1"/>
<keyword evidence="1" id="KW-0808">Transferase</keyword>
<comment type="similarity">
    <text evidence="1">Belongs to the DNA polymerase type-B family.</text>
</comment>
<keyword evidence="1" id="KW-0862">Zinc</keyword>
<keyword evidence="1" id="KW-0539">Nucleus</keyword>
<dbReference type="SUPFAM" id="SSF53098">
    <property type="entry name" value="Ribonuclease H-like"/>
    <property type="match status" value="1"/>
</dbReference>
<comment type="caution">
    <text evidence="3">The sequence shown here is derived from an EMBL/GenBank/DDBJ whole genome shotgun (WGS) entry which is preliminary data.</text>
</comment>
<feature type="domain" description="DNA-directed DNA polymerase family B exonuclease" evidence="2">
    <location>
        <begin position="57"/>
        <end position="125"/>
    </location>
</feature>
<keyword evidence="1" id="KW-0408">Iron</keyword>
<dbReference type="InterPro" id="IPR029703">
    <property type="entry name" value="POL2"/>
</dbReference>
<keyword evidence="1" id="KW-0411">Iron-sulfur</keyword>
<keyword evidence="1" id="KW-0235">DNA replication</keyword>
<dbReference type="Pfam" id="PF03104">
    <property type="entry name" value="DNA_pol_B_exo1"/>
    <property type="match status" value="1"/>
</dbReference>
<reference evidence="3 4" key="1">
    <citation type="journal article" date="2023" name="Plants (Basel)">
        <title>Bridging the Gap: Combining Genomics and Transcriptomics Approaches to Understand Stylosanthes scabra, an Orphan Legume from the Brazilian Caatinga.</title>
        <authorList>
            <person name="Ferreira-Neto J.R.C."/>
            <person name="da Silva M.D."/>
            <person name="Binneck E."/>
            <person name="de Melo N.F."/>
            <person name="da Silva R.H."/>
            <person name="de Melo A.L.T.M."/>
            <person name="Pandolfi V."/>
            <person name="Bustamante F.O."/>
            <person name="Brasileiro-Vidal A.C."/>
            <person name="Benko-Iseppon A.M."/>
        </authorList>
    </citation>
    <scope>NUCLEOTIDE SEQUENCE [LARGE SCALE GENOMIC DNA]</scope>
    <source>
        <tissue evidence="3">Leaves</tissue>
    </source>
</reference>
<name>A0ABU6ZNG0_9FABA</name>
<comment type="function">
    <text evidence="1">DNA polymerase II participates in chromosomal DNA replication.</text>
</comment>
<sequence>MPVKSGLIHVERNQAKSDVAEAYEFLLTEKRNTLWPVVCCLRFWHRGTLEKRTDLLQRAEVRVCAFDIETTKLSLKFPDVDYDLTMMISYVCVGDDIEDLEYTPKPEFVWCSKVRNVQNEIELLRL</sequence>
<evidence type="ECO:0000313" key="4">
    <source>
        <dbReference type="Proteomes" id="UP001341840"/>
    </source>
</evidence>
<dbReference type="InterPro" id="IPR012337">
    <property type="entry name" value="RNaseH-like_sf"/>
</dbReference>
<dbReference type="PANTHER" id="PTHR10670:SF0">
    <property type="entry name" value="DNA POLYMERASE EPSILON CATALYTIC SUBUNIT A"/>
    <property type="match status" value="1"/>
</dbReference>
<dbReference type="EMBL" id="JASCZI010272789">
    <property type="protein sequence ID" value="MED6223503.1"/>
    <property type="molecule type" value="Genomic_DNA"/>
</dbReference>
<evidence type="ECO:0000256" key="1">
    <source>
        <dbReference type="RuleBase" id="RU365029"/>
    </source>
</evidence>
<keyword evidence="1" id="KW-0863">Zinc-finger</keyword>
<dbReference type="Proteomes" id="UP001341840">
    <property type="component" value="Unassembled WGS sequence"/>
</dbReference>
<keyword evidence="1" id="KW-0479">Metal-binding</keyword>
<comment type="catalytic activity">
    <reaction evidence="1">
        <text>DNA(n) + a 2'-deoxyribonucleoside 5'-triphosphate = DNA(n+1) + diphosphate</text>
        <dbReference type="Rhea" id="RHEA:22508"/>
        <dbReference type="Rhea" id="RHEA-COMP:17339"/>
        <dbReference type="Rhea" id="RHEA-COMP:17340"/>
        <dbReference type="ChEBI" id="CHEBI:33019"/>
        <dbReference type="ChEBI" id="CHEBI:61560"/>
        <dbReference type="ChEBI" id="CHEBI:173112"/>
        <dbReference type="EC" id="2.7.7.7"/>
    </reaction>
</comment>
<organism evidence="3 4">
    <name type="scientific">Stylosanthes scabra</name>
    <dbReference type="NCBI Taxonomy" id="79078"/>
    <lineage>
        <taxon>Eukaryota</taxon>
        <taxon>Viridiplantae</taxon>
        <taxon>Streptophyta</taxon>
        <taxon>Embryophyta</taxon>
        <taxon>Tracheophyta</taxon>
        <taxon>Spermatophyta</taxon>
        <taxon>Magnoliopsida</taxon>
        <taxon>eudicotyledons</taxon>
        <taxon>Gunneridae</taxon>
        <taxon>Pentapetalae</taxon>
        <taxon>rosids</taxon>
        <taxon>fabids</taxon>
        <taxon>Fabales</taxon>
        <taxon>Fabaceae</taxon>
        <taxon>Papilionoideae</taxon>
        <taxon>50 kb inversion clade</taxon>
        <taxon>dalbergioids sensu lato</taxon>
        <taxon>Dalbergieae</taxon>
        <taxon>Pterocarpus clade</taxon>
        <taxon>Stylosanthes</taxon>
    </lineage>
</organism>
<keyword evidence="1" id="KW-0004">4Fe-4S</keyword>
<comment type="subcellular location">
    <subcellularLocation>
        <location evidence="1">Nucleus</location>
    </subcellularLocation>
</comment>
<accession>A0ABU6ZNG0</accession>
<evidence type="ECO:0000313" key="3">
    <source>
        <dbReference type="EMBL" id="MED6223503.1"/>
    </source>
</evidence>
<comment type="cofactor">
    <cofactor evidence="1">
        <name>[4Fe-4S] cluster</name>
        <dbReference type="ChEBI" id="CHEBI:49883"/>
    </cofactor>
</comment>